<dbReference type="SMART" id="SM00320">
    <property type="entry name" value="WD40"/>
    <property type="match status" value="5"/>
</dbReference>
<dbReference type="CDD" id="cd00200">
    <property type="entry name" value="WD40"/>
    <property type="match status" value="1"/>
</dbReference>
<dbReference type="Proteomes" id="UP000663866">
    <property type="component" value="Unassembled WGS sequence"/>
</dbReference>
<dbReference type="PROSITE" id="PS50082">
    <property type="entry name" value="WD_REPEATS_2"/>
    <property type="match status" value="5"/>
</dbReference>
<dbReference type="InterPro" id="IPR001680">
    <property type="entry name" value="WD40_rpt"/>
</dbReference>
<protein>
    <recommendedName>
        <fullName evidence="6">J domain-containing protein</fullName>
    </recommendedName>
</protein>
<dbReference type="Gene3D" id="1.10.287.110">
    <property type="entry name" value="DnaJ domain"/>
    <property type="match status" value="1"/>
</dbReference>
<dbReference type="HAMAP" id="MF_00682">
    <property type="entry name" value="HscB"/>
    <property type="match status" value="1"/>
</dbReference>
<comment type="caution">
    <text evidence="8">The sequence shown here is derived from an EMBL/GenBank/DDBJ whole genome shotgun (WGS) entry which is preliminary data.</text>
</comment>
<keyword evidence="3" id="KW-0677">Repeat</keyword>
<dbReference type="EMBL" id="CAJOBG010000845">
    <property type="protein sequence ID" value="CAF3865211.1"/>
    <property type="molecule type" value="Genomic_DNA"/>
</dbReference>
<evidence type="ECO:0000313" key="7">
    <source>
        <dbReference type="EMBL" id="CAF3865211.1"/>
    </source>
</evidence>
<dbReference type="PROSITE" id="PS00678">
    <property type="entry name" value="WD_REPEATS_1"/>
    <property type="match status" value="2"/>
</dbReference>
<dbReference type="SMART" id="SM00271">
    <property type="entry name" value="DnaJ"/>
    <property type="match status" value="1"/>
</dbReference>
<feature type="repeat" description="WD" evidence="5">
    <location>
        <begin position="221"/>
        <end position="262"/>
    </location>
</feature>
<dbReference type="Proteomes" id="UP000663842">
    <property type="component" value="Unassembled WGS sequence"/>
</dbReference>
<sequence length="528" mass="60827">MLIRLFHHRLLKLTVIPRSSISTAPLIEQCWECQRKLDRTECLSHCPCEKRVLLPVCSEIDYFRLFDLSRSFEIDTKQLTTMFRNKMKYLHPDLYSNKSDIEKKYSQEQSAALNDAYKTLSSPFSRAHYLLKLENITIEESSVQLEPSFLHYIMEINEDLIEANSDTKTFPTELAIDIRQKIDDHIKELSNALNRMDLTKATEILARLQYFKNINDKLTQLEVKHGFIRALAISNNDRYFASTANDTNVRLYETRTGSLIYTLSGHTHSSDCLHFSADNQLIGSGGWDSRTILWNVITGEKVYDFHHHTSAVQSISFHSKLNLMATGSHDHVVFLYDLDNRSASQPVMLRGHFGNVRALAFSTLPYLASAGWDKIIVIWQLETNRVRTRLFGHAGWIQAITFRDDDGSILASTDDDTVRVWNIFSNDCLHRLSIVNDLSCCVRFLPKNRGVIVGGAVYELLASQWISPRERKRTKCVREPVTGETVLMSRQKTFLPRQPRRDMSVKLPTVKPRPTTQQSILRKRITIE</sequence>
<dbReference type="GO" id="GO:0051259">
    <property type="term" value="P:protein complex oligomerization"/>
    <property type="evidence" value="ECO:0007669"/>
    <property type="project" value="InterPro"/>
</dbReference>
<dbReference type="Pfam" id="PF00400">
    <property type="entry name" value="WD40"/>
    <property type="match status" value="5"/>
</dbReference>
<dbReference type="InterPro" id="IPR004640">
    <property type="entry name" value="HscB"/>
</dbReference>
<dbReference type="Gene3D" id="1.20.1280.20">
    <property type="entry name" value="HscB, C-terminal domain"/>
    <property type="match status" value="1"/>
</dbReference>
<evidence type="ECO:0000313" key="10">
    <source>
        <dbReference type="Proteomes" id="UP000663866"/>
    </source>
</evidence>
<evidence type="ECO:0000259" key="6">
    <source>
        <dbReference type="PROSITE" id="PS50076"/>
    </source>
</evidence>
<accession>A0A819W6V0</accession>
<dbReference type="EMBL" id="CAJOBF010003982">
    <property type="protein sequence ID" value="CAF4118676.1"/>
    <property type="molecule type" value="Genomic_DNA"/>
</dbReference>
<dbReference type="InterPro" id="IPR009073">
    <property type="entry name" value="HscB_oligo_C"/>
</dbReference>
<evidence type="ECO:0000256" key="3">
    <source>
        <dbReference type="ARBA" id="ARBA00022737"/>
    </source>
</evidence>
<dbReference type="AlphaFoldDB" id="A0A819W6V0"/>
<dbReference type="Gene3D" id="2.130.10.10">
    <property type="entry name" value="YVTN repeat-like/Quinoprotein amine dehydrogenase"/>
    <property type="match status" value="2"/>
</dbReference>
<dbReference type="SUPFAM" id="SSF50978">
    <property type="entry name" value="WD40 repeat-like"/>
    <property type="match status" value="1"/>
</dbReference>
<dbReference type="GO" id="GO:0044571">
    <property type="term" value="P:[2Fe-2S] cluster assembly"/>
    <property type="evidence" value="ECO:0007669"/>
    <property type="project" value="InterPro"/>
</dbReference>
<evidence type="ECO:0000256" key="1">
    <source>
        <dbReference type="ARBA" id="ARBA00010476"/>
    </source>
</evidence>
<dbReference type="NCBIfam" id="TIGR00714">
    <property type="entry name" value="hscB"/>
    <property type="match status" value="1"/>
</dbReference>
<dbReference type="GO" id="GO:0001671">
    <property type="term" value="F:ATPase activator activity"/>
    <property type="evidence" value="ECO:0007669"/>
    <property type="project" value="InterPro"/>
</dbReference>
<feature type="repeat" description="WD" evidence="5">
    <location>
        <begin position="305"/>
        <end position="346"/>
    </location>
</feature>
<feature type="domain" description="J" evidence="6">
    <location>
        <begin position="61"/>
        <end position="133"/>
    </location>
</feature>
<gene>
    <name evidence="7" type="ORF">OVN521_LOCUS7609</name>
    <name evidence="8" type="ORF">UXM345_LOCUS23269</name>
</gene>
<keyword evidence="10" id="KW-1185">Reference proteome</keyword>
<keyword evidence="2 5" id="KW-0853">WD repeat</keyword>
<name>A0A819W6V0_9BILA</name>
<evidence type="ECO:0000256" key="2">
    <source>
        <dbReference type="ARBA" id="ARBA00022574"/>
    </source>
</evidence>
<organism evidence="8 9">
    <name type="scientific">Rotaria magnacalcarata</name>
    <dbReference type="NCBI Taxonomy" id="392030"/>
    <lineage>
        <taxon>Eukaryota</taxon>
        <taxon>Metazoa</taxon>
        <taxon>Spiralia</taxon>
        <taxon>Gnathifera</taxon>
        <taxon>Rotifera</taxon>
        <taxon>Eurotatoria</taxon>
        <taxon>Bdelloidea</taxon>
        <taxon>Philodinida</taxon>
        <taxon>Philodinidae</taxon>
        <taxon>Rotaria</taxon>
    </lineage>
</organism>
<proteinExistence type="inferred from homology"/>
<evidence type="ECO:0000256" key="5">
    <source>
        <dbReference type="PROSITE-ProRule" id="PRU00221"/>
    </source>
</evidence>
<dbReference type="InterPro" id="IPR001623">
    <property type="entry name" value="DnaJ_domain"/>
</dbReference>
<dbReference type="InterPro" id="IPR036322">
    <property type="entry name" value="WD40_repeat_dom_sf"/>
</dbReference>
<dbReference type="InterPro" id="IPR036386">
    <property type="entry name" value="HscB_C_sf"/>
</dbReference>
<feature type="repeat" description="WD" evidence="5">
    <location>
        <begin position="263"/>
        <end position="304"/>
    </location>
</feature>
<dbReference type="InterPro" id="IPR036869">
    <property type="entry name" value="J_dom_sf"/>
</dbReference>
<dbReference type="Pfam" id="PF07743">
    <property type="entry name" value="HSCB_C"/>
    <property type="match status" value="1"/>
</dbReference>
<evidence type="ECO:0000313" key="8">
    <source>
        <dbReference type="EMBL" id="CAF4118676.1"/>
    </source>
</evidence>
<dbReference type="InterPro" id="IPR019775">
    <property type="entry name" value="WD40_repeat_CS"/>
</dbReference>
<dbReference type="SUPFAM" id="SSF47144">
    <property type="entry name" value="HSC20 (HSCB), C-terminal oligomerisation domain"/>
    <property type="match status" value="1"/>
</dbReference>
<dbReference type="SUPFAM" id="SSF46565">
    <property type="entry name" value="Chaperone J-domain"/>
    <property type="match status" value="1"/>
</dbReference>
<feature type="repeat" description="WD" evidence="5">
    <location>
        <begin position="390"/>
        <end position="431"/>
    </location>
</feature>
<evidence type="ECO:0000256" key="4">
    <source>
        <dbReference type="ARBA" id="ARBA00023186"/>
    </source>
</evidence>
<evidence type="ECO:0000313" key="9">
    <source>
        <dbReference type="Proteomes" id="UP000663842"/>
    </source>
</evidence>
<dbReference type="PANTHER" id="PTHR14021:SF15">
    <property type="entry name" value="IRON-SULFUR CLUSTER CO-CHAPERONE PROTEIN HSCB"/>
    <property type="match status" value="1"/>
</dbReference>
<dbReference type="PROSITE" id="PS50076">
    <property type="entry name" value="DNAJ_2"/>
    <property type="match status" value="1"/>
</dbReference>
<dbReference type="PANTHER" id="PTHR14021">
    <property type="entry name" value="IRON-SULFUR CLUSTER CO-CHAPERONE PROTEIN HSCB"/>
    <property type="match status" value="1"/>
</dbReference>
<dbReference type="GO" id="GO:0005739">
    <property type="term" value="C:mitochondrion"/>
    <property type="evidence" value="ECO:0007669"/>
    <property type="project" value="TreeGrafter"/>
</dbReference>
<feature type="repeat" description="WD" evidence="5">
    <location>
        <begin position="349"/>
        <end position="389"/>
    </location>
</feature>
<dbReference type="GO" id="GO:0051087">
    <property type="term" value="F:protein-folding chaperone binding"/>
    <property type="evidence" value="ECO:0007669"/>
    <property type="project" value="InterPro"/>
</dbReference>
<comment type="similarity">
    <text evidence="1">Belongs to the HscB family.</text>
</comment>
<reference evidence="8" key="1">
    <citation type="submission" date="2021-02" db="EMBL/GenBank/DDBJ databases">
        <authorList>
            <person name="Nowell W R."/>
        </authorList>
    </citation>
    <scope>NUCLEOTIDE SEQUENCE</scope>
</reference>
<dbReference type="InterPro" id="IPR015943">
    <property type="entry name" value="WD40/YVTN_repeat-like_dom_sf"/>
</dbReference>
<keyword evidence="4" id="KW-0143">Chaperone</keyword>
<dbReference type="PROSITE" id="PS50294">
    <property type="entry name" value="WD_REPEATS_REGION"/>
    <property type="match status" value="4"/>
</dbReference>